<proteinExistence type="predicted"/>
<sequence length="281" mass="30812">MTDFDALLATDDPDRRLAALFAPAEPRGRLYALYAFYHEIARIPDAVSEPMIGEMRLQWSRDAVEDLFADPPKVRRHDIYEALSELRLAPGGPDRETLITLIEARNADLGAGPFPTRTDRLDYVDRTAVALMQAAVRLLDPELDLSGEAGTAVQAAGRLWGLTGLIRALPALASAGRPPFAADELAAQGLTEIDLTRGRKPETVKAAMSGLFTEARTQAMTLSQTRQALPAAVFPAVGYAGLARGYLRTAERAGDPYREPVDRPLFQRQWRLMWGSLTGRV</sequence>
<organism evidence="1 2">
    <name type="scientific">Marinicauda pacifica</name>
    <dbReference type="NCBI Taxonomy" id="1133559"/>
    <lineage>
        <taxon>Bacteria</taxon>
        <taxon>Pseudomonadati</taxon>
        <taxon>Pseudomonadota</taxon>
        <taxon>Alphaproteobacteria</taxon>
        <taxon>Maricaulales</taxon>
        <taxon>Maricaulaceae</taxon>
        <taxon>Marinicauda</taxon>
    </lineage>
</organism>
<dbReference type="OrthoDB" id="9814909at2"/>
<keyword evidence="2" id="KW-1185">Reference proteome</keyword>
<dbReference type="AlphaFoldDB" id="A0A4S2HDV4"/>
<dbReference type="Proteomes" id="UP000305451">
    <property type="component" value="Unassembled WGS sequence"/>
</dbReference>
<dbReference type="InterPro" id="IPR002060">
    <property type="entry name" value="Squ/phyt_synthse"/>
</dbReference>
<dbReference type="RefSeq" id="WP_135943426.1">
    <property type="nucleotide sequence ID" value="NZ_BMEI01000001.1"/>
</dbReference>
<gene>
    <name evidence="1" type="ORF">E5162_02835</name>
</gene>
<dbReference type="SUPFAM" id="SSF48576">
    <property type="entry name" value="Terpenoid synthases"/>
    <property type="match status" value="1"/>
</dbReference>
<evidence type="ECO:0008006" key="3">
    <source>
        <dbReference type="Google" id="ProtNLM"/>
    </source>
</evidence>
<dbReference type="InterPro" id="IPR008949">
    <property type="entry name" value="Isoprenoid_synthase_dom_sf"/>
</dbReference>
<dbReference type="Gene3D" id="1.10.600.10">
    <property type="entry name" value="Farnesyl Diphosphate Synthase"/>
    <property type="match status" value="1"/>
</dbReference>
<dbReference type="Pfam" id="PF00494">
    <property type="entry name" value="SQS_PSY"/>
    <property type="match status" value="1"/>
</dbReference>
<evidence type="ECO:0000313" key="1">
    <source>
        <dbReference type="EMBL" id="TGY94230.1"/>
    </source>
</evidence>
<protein>
    <recommendedName>
        <fullName evidence="3">Phytoene synthase</fullName>
    </recommendedName>
</protein>
<dbReference type="EMBL" id="SRXV01000001">
    <property type="protein sequence ID" value="TGY94230.1"/>
    <property type="molecule type" value="Genomic_DNA"/>
</dbReference>
<name>A0A4S2HDV4_9PROT</name>
<accession>A0A4S2HDV4</accession>
<comment type="caution">
    <text evidence="1">The sequence shown here is derived from an EMBL/GenBank/DDBJ whole genome shotgun (WGS) entry which is preliminary data.</text>
</comment>
<evidence type="ECO:0000313" key="2">
    <source>
        <dbReference type="Proteomes" id="UP000305451"/>
    </source>
</evidence>
<reference evidence="1 2" key="1">
    <citation type="journal article" date="2013" name="Int. J. Syst. Evol. Microbiol.">
        <title>Marinicauda pacifica gen. nov., sp. nov., a prosthecate alphaproteobacterium of the family Hyphomonadaceae isolated from deep seawater.</title>
        <authorList>
            <person name="Zhang X.Y."/>
            <person name="Li G.W."/>
            <person name="Wang C.S."/>
            <person name="Zhang Y.J."/>
            <person name="Xu X.W."/>
            <person name="Li H."/>
            <person name="Liu A."/>
            <person name="Liu C."/>
            <person name="Xie B.B."/>
            <person name="Qin Q.L."/>
            <person name="Xu Z."/>
            <person name="Chen X.L."/>
            <person name="Zhou B.C."/>
            <person name="Zhang Y.Z."/>
        </authorList>
    </citation>
    <scope>NUCLEOTIDE SEQUENCE [LARGE SCALE GENOMIC DNA]</scope>
    <source>
        <strain evidence="1 2">P-1 km-3</strain>
    </source>
</reference>